<feature type="non-terminal residue" evidence="10">
    <location>
        <position position="1"/>
    </location>
</feature>
<dbReference type="PANTHER" id="PTHR22601">
    <property type="entry name" value="ISP4 LIKE PROTEIN"/>
    <property type="match status" value="1"/>
</dbReference>
<comment type="caution">
    <text evidence="10">The sequence shown here is derived from an EMBL/GenBank/DDBJ whole genome shotgun (WGS) entry which is preliminary data.</text>
</comment>
<dbReference type="GO" id="GO:0015031">
    <property type="term" value="P:protein transport"/>
    <property type="evidence" value="ECO:0007669"/>
    <property type="project" value="UniProtKB-KW"/>
</dbReference>
<feature type="transmembrane region" description="Helical" evidence="9">
    <location>
        <begin position="141"/>
        <end position="161"/>
    </location>
</feature>
<evidence type="ECO:0000256" key="2">
    <source>
        <dbReference type="ARBA" id="ARBA00022448"/>
    </source>
</evidence>
<reference evidence="10" key="1">
    <citation type="submission" date="2021-02" db="EMBL/GenBank/DDBJ databases">
        <authorList>
            <person name="Nowell W R."/>
        </authorList>
    </citation>
    <scope>NUCLEOTIDE SEQUENCE</scope>
</reference>
<keyword evidence="4" id="KW-0571">Peptide transport</keyword>
<evidence type="ECO:0000256" key="1">
    <source>
        <dbReference type="ARBA" id="ARBA00004141"/>
    </source>
</evidence>
<proteinExistence type="predicted"/>
<gene>
    <name evidence="10" type="ORF">FNK824_LOCUS16601</name>
</gene>
<accession>A0A819D2D1</accession>
<evidence type="ECO:0000256" key="8">
    <source>
        <dbReference type="SAM" id="MobiDB-lite"/>
    </source>
</evidence>
<dbReference type="InterPro" id="IPR004813">
    <property type="entry name" value="OPT"/>
</dbReference>
<evidence type="ECO:0000256" key="9">
    <source>
        <dbReference type="SAM" id="Phobius"/>
    </source>
</evidence>
<evidence type="ECO:0000313" key="11">
    <source>
        <dbReference type="Proteomes" id="UP000663874"/>
    </source>
</evidence>
<dbReference type="Pfam" id="PF03169">
    <property type="entry name" value="OPT"/>
    <property type="match status" value="1"/>
</dbReference>
<protein>
    <submittedName>
        <fullName evidence="10">Uncharacterized protein</fullName>
    </submittedName>
</protein>
<evidence type="ECO:0000313" key="10">
    <source>
        <dbReference type="EMBL" id="CAF3828485.1"/>
    </source>
</evidence>
<name>A0A819D2D1_9BILA</name>
<evidence type="ECO:0000256" key="5">
    <source>
        <dbReference type="ARBA" id="ARBA00022927"/>
    </source>
</evidence>
<feature type="transmembrane region" description="Helical" evidence="9">
    <location>
        <begin position="173"/>
        <end position="194"/>
    </location>
</feature>
<keyword evidence="6 9" id="KW-1133">Transmembrane helix</keyword>
<dbReference type="GO" id="GO:0035673">
    <property type="term" value="F:oligopeptide transmembrane transporter activity"/>
    <property type="evidence" value="ECO:0007669"/>
    <property type="project" value="InterPro"/>
</dbReference>
<keyword evidence="3 9" id="KW-0812">Transmembrane</keyword>
<sequence length="222" mass="25409">MINNHDEYKNIDDTLSKPIELNNLNSTFDDHDESNSTRPLLNNSNDDEQSPYEEVAVNISNKDDPTMLCLTFRSVFIGILLTCLMSFTSQFFDYRTSPLDINIGLIILLGYMLGEFMSNFLPEKLFNMTINPGSFSVKEHALITIMATSGITTSYAIQVITVQRIYYNYYNTHVNAILFILVMHLLAFSISGILKRYLIWPASMIWPKTLMSCCLIRTLDIE</sequence>
<dbReference type="Proteomes" id="UP000663874">
    <property type="component" value="Unassembled WGS sequence"/>
</dbReference>
<dbReference type="GO" id="GO:0016020">
    <property type="term" value="C:membrane"/>
    <property type="evidence" value="ECO:0007669"/>
    <property type="project" value="UniProtKB-SubCell"/>
</dbReference>
<evidence type="ECO:0000256" key="7">
    <source>
        <dbReference type="ARBA" id="ARBA00023136"/>
    </source>
</evidence>
<keyword evidence="2" id="KW-0813">Transport</keyword>
<dbReference type="AlphaFoldDB" id="A0A819D2D1"/>
<dbReference type="EMBL" id="CAJOBE010002531">
    <property type="protein sequence ID" value="CAF3828485.1"/>
    <property type="molecule type" value="Genomic_DNA"/>
</dbReference>
<evidence type="ECO:0000256" key="3">
    <source>
        <dbReference type="ARBA" id="ARBA00022692"/>
    </source>
</evidence>
<feature type="transmembrane region" description="Helical" evidence="9">
    <location>
        <begin position="101"/>
        <end position="121"/>
    </location>
</feature>
<feature type="transmembrane region" description="Helical" evidence="9">
    <location>
        <begin position="70"/>
        <end position="89"/>
    </location>
</feature>
<keyword evidence="5" id="KW-0653">Protein transport</keyword>
<evidence type="ECO:0000256" key="4">
    <source>
        <dbReference type="ARBA" id="ARBA00022856"/>
    </source>
</evidence>
<comment type="subcellular location">
    <subcellularLocation>
        <location evidence="1">Membrane</location>
        <topology evidence="1">Multi-pass membrane protein</topology>
    </subcellularLocation>
</comment>
<dbReference type="InterPro" id="IPR004648">
    <property type="entry name" value="Oligpept_transpt"/>
</dbReference>
<organism evidence="10 11">
    <name type="scientific">Rotaria sordida</name>
    <dbReference type="NCBI Taxonomy" id="392033"/>
    <lineage>
        <taxon>Eukaryota</taxon>
        <taxon>Metazoa</taxon>
        <taxon>Spiralia</taxon>
        <taxon>Gnathifera</taxon>
        <taxon>Rotifera</taxon>
        <taxon>Eurotatoria</taxon>
        <taxon>Bdelloidea</taxon>
        <taxon>Philodinida</taxon>
        <taxon>Philodinidae</taxon>
        <taxon>Rotaria</taxon>
    </lineage>
</organism>
<feature type="region of interest" description="Disordered" evidence="8">
    <location>
        <begin position="26"/>
        <end position="49"/>
    </location>
</feature>
<keyword evidence="7 9" id="KW-0472">Membrane</keyword>
<evidence type="ECO:0000256" key="6">
    <source>
        <dbReference type="ARBA" id="ARBA00022989"/>
    </source>
</evidence>
<dbReference type="NCBIfam" id="TIGR00728">
    <property type="entry name" value="OPT_sfam"/>
    <property type="match status" value="1"/>
</dbReference>